<keyword evidence="3" id="KW-1185">Reference proteome</keyword>
<dbReference type="Proteomes" id="UP000215914">
    <property type="component" value="Unassembled WGS sequence"/>
</dbReference>
<reference evidence="2" key="2">
    <citation type="submission" date="2020-06" db="EMBL/GenBank/DDBJ databases">
        <title>Helianthus annuus Genome sequencing and assembly Release 2.</title>
        <authorList>
            <person name="Gouzy J."/>
            <person name="Langlade N."/>
            <person name="Munos S."/>
        </authorList>
    </citation>
    <scope>NUCLEOTIDE SEQUENCE</scope>
    <source>
        <tissue evidence="2">Leaves</tissue>
    </source>
</reference>
<evidence type="ECO:0000256" key="1">
    <source>
        <dbReference type="SAM" id="Phobius"/>
    </source>
</evidence>
<feature type="transmembrane region" description="Helical" evidence="1">
    <location>
        <begin position="47"/>
        <end position="68"/>
    </location>
</feature>
<evidence type="ECO:0000313" key="2">
    <source>
        <dbReference type="EMBL" id="KAF5807835.1"/>
    </source>
</evidence>
<dbReference type="PANTHER" id="PTHR33870:SF4">
    <property type="entry name" value="CARDIOMYOPATHY-ASSOCIATED PROTEIN"/>
    <property type="match status" value="1"/>
</dbReference>
<name>A0A9K3J4M6_HELAN</name>
<protein>
    <submittedName>
        <fullName evidence="2">Uncharacterized protein</fullName>
    </submittedName>
</protein>
<gene>
    <name evidence="2" type="ORF">HanXRQr2_Chr05g0238061</name>
</gene>
<proteinExistence type="predicted"/>
<dbReference type="Gramene" id="mRNA:HanXRQr2_Chr05g0238061">
    <property type="protein sequence ID" value="CDS:HanXRQr2_Chr05g0238061.1"/>
    <property type="gene ID" value="HanXRQr2_Chr05g0238061"/>
</dbReference>
<sequence>MGAELFKKYVSSLIIVCFRSVVRHPVLVGMIVFVFSMYLLFPVLFLVLLSASPVIVSTFVLLGTLLSFGQPNIPDIEKEPESERVEIQKLESKLVGHTKVVGRDASFDFEATNGSRIEVEDKVNDGDRLVNLVNGGLLELGEVKTEGGEEKVVLGSCILHFASQRINMNILCWKVISYGCGGGVTTNYRFLL</sequence>
<keyword evidence="1" id="KW-0812">Transmembrane</keyword>
<keyword evidence="1" id="KW-0472">Membrane</keyword>
<comment type="caution">
    <text evidence="2">The sequence shown here is derived from an EMBL/GenBank/DDBJ whole genome shotgun (WGS) entry which is preliminary data.</text>
</comment>
<accession>A0A9K3J4M6</accession>
<reference evidence="2" key="1">
    <citation type="journal article" date="2017" name="Nature">
        <title>The sunflower genome provides insights into oil metabolism, flowering and Asterid evolution.</title>
        <authorList>
            <person name="Badouin H."/>
            <person name="Gouzy J."/>
            <person name="Grassa C.J."/>
            <person name="Murat F."/>
            <person name="Staton S.E."/>
            <person name="Cottret L."/>
            <person name="Lelandais-Briere C."/>
            <person name="Owens G.L."/>
            <person name="Carrere S."/>
            <person name="Mayjonade B."/>
            <person name="Legrand L."/>
            <person name="Gill N."/>
            <person name="Kane N.C."/>
            <person name="Bowers J.E."/>
            <person name="Hubner S."/>
            <person name="Bellec A."/>
            <person name="Berard A."/>
            <person name="Berges H."/>
            <person name="Blanchet N."/>
            <person name="Boniface M.C."/>
            <person name="Brunel D."/>
            <person name="Catrice O."/>
            <person name="Chaidir N."/>
            <person name="Claudel C."/>
            <person name="Donnadieu C."/>
            <person name="Faraut T."/>
            <person name="Fievet G."/>
            <person name="Helmstetter N."/>
            <person name="King M."/>
            <person name="Knapp S.J."/>
            <person name="Lai Z."/>
            <person name="Le Paslier M.C."/>
            <person name="Lippi Y."/>
            <person name="Lorenzon L."/>
            <person name="Mandel J.R."/>
            <person name="Marage G."/>
            <person name="Marchand G."/>
            <person name="Marquand E."/>
            <person name="Bret-Mestries E."/>
            <person name="Morien E."/>
            <person name="Nambeesan S."/>
            <person name="Nguyen T."/>
            <person name="Pegot-Espagnet P."/>
            <person name="Pouilly N."/>
            <person name="Raftis F."/>
            <person name="Sallet E."/>
            <person name="Schiex T."/>
            <person name="Thomas J."/>
            <person name="Vandecasteele C."/>
            <person name="Vares D."/>
            <person name="Vear F."/>
            <person name="Vautrin S."/>
            <person name="Crespi M."/>
            <person name="Mangin B."/>
            <person name="Burke J.M."/>
            <person name="Salse J."/>
            <person name="Munos S."/>
            <person name="Vincourt P."/>
            <person name="Rieseberg L.H."/>
            <person name="Langlade N.B."/>
        </authorList>
    </citation>
    <scope>NUCLEOTIDE SEQUENCE</scope>
    <source>
        <tissue evidence="2">Leaves</tissue>
    </source>
</reference>
<dbReference type="EMBL" id="MNCJ02000320">
    <property type="protein sequence ID" value="KAF5807835.1"/>
    <property type="molecule type" value="Genomic_DNA"/>
</dbReference>
<feature type="transmembrane region" description="Helical" evidence="1">
    <location>
        <begin position="21"/>
        <end position="41"/>
    </location>
</feature>
<evidence type="ECO:0000313" key="3">
    <source>
        <dbReference type="Proteomes" id="UP000215914"/>
    </source>
</evidence>
<dbReference type="PANTHER" id="PTHR33870">
    <property type="entry name" value="CARDIOMYOPATHY-ASSOCIATED PROTEIN"/>
    <property type="match status" value="1"/>
</dbReference>
<organism evidence="2 3">
    <name type="scientific">Helianthus annuus</name>
    <name type="common">Common sunflower</name>
    <dbReference type="NCBI Taxonomy" id="4232"/>
    <lineage>
        <taxon>Eukaryota</taxon>
        <taxon>Viridiplantae</taxon>
        <taxon>Streptophyta</taxon>
        <taxon>Embryophyta</taxon>
        <taxon>Tracheophyta</taxon>
        <taxon>Spermatophyta</taxon>
        <taxon>Magnoliopsida</taxon>
        <taxon>eudicotyledons</taxon>
        <taxon>Gunneridae</taxon>
        <taxon>Pentapetalae</taxon>
        <taxon>asterids</taxon>
        <taxon>campanulids</taxon>
        <taxon>Asterales</taxon>
        <taxon>Asteraceae</taxon>
        <taxon>Asteroideae</taxon>
        <taxon>Heliantheae alliance</taxon>
        <taxon>Heliantheae</taxon>
        <taxon>Helianthus</taxon>
    </lineage>
</organism>
<keyword evidence="1" id="KW-1133">Transmembrane helix</keyword>
<dbReference type="AlphaFoldDB" id="A0A9K3J4M6"/>